<dbReference type="Proteomes" id="UP001465755">
    <property type="component" value="Unassembled WGS sequence"/>
</dbReference>
<accession>A0AAW1NVE0</accession>
<comment type="caution">
    <text evidence="2">The sequence shown here is derived from an EMBL/GenBank/DDBJ whole genome shotgun (WGS) entry which is preliminary data.</text>
</comment>
<dbReference type="EMBL" id="JALJOQ010000121">
    <property type="protein sequence ID" value="KAK9795937.1"/>
    <property type="molecule type" value="Genomic_DNA"/>
</dbReference>
<name>A0AAW1NVE0_9CHLO</name>
<keyword evidence="3" id="KW-1185">Reference proteome</keyword>
<evidence type="ECO:0000313" key="2">
    <source>
        <dbReference type="EMBL" id="KAK9795937.1"/>
    </source>
</evidence>
<keyword evidence="1" id="KW-0472">Membrane</keyword>
<feature type="transmembrane region" description="Helical" evidence="1">
    <location>
        <begin position="44"/>
        <end position="64"/>
    </location>
</feature>
<reference evidence="2 3" key="1">
    <citation type="journal article" date="2024" name="Nat. Commun.">
        <title>Phylogenomics reveals the evolutionary origins of lichenization in chlorophyte algae.</title>
        <authorList>
            <person name="Puginier C."/>
            <person name="Libourel C."/>
            <person name="Otte J."/>
            <person name="Skaloud P."/>
            <person name="Haon M."/>
            <person name="Grisel S."/>
            <person name="Petersen M."/>
            <person name="Berrin J.G."/>
            <person name="Delaux P.M."/>
            <person name="Dal Grande F."/>
            <person name="Keller J."/>
        </authorList>
    </citation>
    <scope>NUCLEOTIDE SEQUENCE [LARGE SCALE GENOMIC DNA]</scope>
    <source>
        <strain evidence="2 3">SAG 2036</strain>
    </source>
</reference>
<feature type="transmembrane region" description="Helical" evidence="1">
    <location>
        <begin position="21"/>
        <end position="38"/>
    </location>
</feature>
<gene>
    <name evidence="2" type="ORF">WJX73_008894</name>
</gene>
<evidence type="ECO:0000256" key="1">
    <source>
        <dbReference type="SAM" id="Phobius"/>
    </source>
</evidence>
<protein>
    <submittedName>
        <fullName evidence="2">Uncharacterized protein</fullName>
    </submittedName>
</protein>
<keyword evidence="1" id="KW-0812">Transmembrane</keyword>
<keyword evidence="1" id="KW-1133">Transmembrane helix</keyword>
<dbReference type="AlphaFoldDB" id="A0AAW1NVE0"/>
<proteinExistence type="predicted"/>
<organism evidence="2 3">
    <name type="scientific">Symbiochloris irregularis</name>
    <dbReference type="NCBI Taxonomy" id="706552"/>
    <lineage>
        <taxon>Eukaryota</taxon>
        <taxon>Viridiplantae</taxon>
        <taxon>Chlorophyta</taxon>
        <taxon>core chlorophytes</taxon>
        <taxon>Trebouxiophyceae</taxon>
        <taxon>Trebouxiales</taxon>
        <taxon>Trebouxiaceae</taxon>
        <taxon>Symbiochloris</taxon>
    </lineage>
</organism>
<sequence>MGEGFYTRTQMKSDAKGRPSIPVFALSSAAIVGALTLINQSESTAKPGLALGLLASAILFLSYLRRIVDTEHNPRQWPGPKAWPSTLLLISFFSVNIFGQALLKSIQV</sequence>
<evidence type="ECO:0000313" key="3">
    <source>
        <dbReference type="Proteomes" id="UP001465755"/>
    </source>
</evidence>